<dbReference type="RefSeq" id="WP_158980591.1">
    <property type="nucleotide sequence ID" value="NZ_WSFO01000011.1"/>
</dbReference>
<evidence type="ECO:0000256" key="1">
    <source>
        <dbReference type="SAM" id="MobiDB-lite"/>
    </source>
</evidence>
<comment type="caution">
    <text evidence="3">The sequence shown here is derived from an EMBL/GenBank/DDBJ whole genome shotgun (WGS) entry which is preliminary data.</text>
</comment>
<feature type="compositionally biased region" description="Basic and acidic residues" evidence="1">
    <location>
        <begin position="196"/>
        <end position="207"/>
    </location>
</feature>
<reference evidence="3 4" key="1">
    <citation type="submission" date="2019-12" db="EMBL/GenBank/DDBJ databases">
        <authorList>
            <person name="Zhang Y.-J."/>
        </authorList>
    </citation>
    <scope>NUCLEOTIDE SEQUENCE [LARGE SCALE GENOMIC DNA]</scope>
    <source>
        <strain evidence="3 4">H18S-6</strain>
    </source>
</reference>
<feature type="compositionally biased region" description="Polar residues" evidence="1">
    <location>
        <begin position="420"/>
        <end position="434"/>
    </location>
</feature>
<dbReference type="Proteomes" id="UP000441586">
    <property type="component" value="Unassembled WGS sequence"/>
</dbReference>
<dbReference type="EMBL" id="WSFO01000011">
    <property type="protein sequence ID" value="KAE9627840.1"/>
    <property type="molecule type" value="Genomic_DNA"/>
</dbReference>
<keyword evidence="2" id="KW-0472">Membrane</keyword>
<keyword evidence="2" id="KW-0812">Transmembrane</keyword>
<evidence type="ECO:0000256" key="2">
    <source>
        <dbReference type="SAM" id="Phobius"/>
    </source>
</evidence>
<accession>A0A6A4R8F4</accession>
<feature type="transmembrane region" description="Helical" evidence="2">
    <location>
        <begin position="380"/>
        <end position="402"/>
    </location>
</feature>
<dbReference type="AlphaFoldDB" id="A0A6A4R8F4"/>
<evidence type="ECO:0008006" key="5">
    <source>
        <dbReference type="Google" id="ProtNLM"/>
    </source>
</evidence>
<proteinExistence type="predicted"/>
<evidence type="ECO:0000313" key="3">
    <source>
        <dbReference type="EMBL" id="KAE9627840.1"/>
    </source>
</evidence>
<name>A0A6A4R8F4_9RHOB</name>
<feature type="compositionally biased region" description="Polar residues" evidence="1">
    <location>
        <begin position="320"/>
        <end position="330"/>
    </location>
</feature>
<feature type="region of interest" description="Disordered" evidence="1">
    <location>
        <begin position="415"/>
        <end position="446"/>
    </location>
</feature>
<feature type="region of interest" description="Disordered" evidence="1">
    <location>
        <begin position="175"/>
        <end position="364"/>
    </location>
</feature>
<sequence>MKPGFALSLSPDGISLLHRAAGGWRLVGSVGLDVTDLSVALTDLQTLAQQLDTGPISCKLIIPNGQIRYLTIDTGDVDDGVRMDMARAALDGATPYPVDELAFDLSQDGELTHVAAVAIETLDEAETFASDHGFIPTSFVAAPGDMDFLGEPFFGTTRAVRGIEIEPDGIAVVNVGPAEFPQTPPENKTQAAPKVKTTEKAEAKPGLDEPVSPTAADAPSIEEAADEPKPVPIPGFSSRRGKQDAAIAPPLQGASREPLADELPIKSPSPAATSPEHPELSPTAQASGPAEPSDAPLLQFSAPSVTGPDEQSKVAPPVSTPDNTAFLSRRQTPKFANKTAKVRTVSGIQPTAVKQPSRDGLGSDPFALREPQQVGGKPKFLGLALIAVLLLFMAAAAAWAVFTKGSIFFFGPEVSASGPDPSSTPDQQPISETQPDGPRTSPVPEVNTVPEQVPEILAPQVSALPENLSVLAVPPVAIETETASLSGTDSAVLDALRQPLQTDLDPEAVADGVTEEVERPELSQAAQYAATGIWQSLPDVPELPAVIGLSDLYVASIDNTDLSQDAVALPATTDFITDTELDFITSPVAAGNAFDLDERGLVRATPEGTLNPDGVMVYLGRPSRVPPPTPNRPDPEAEAQIDEQQAVLALLRPRARPDDLVEQAERAQLGGLSLAELGQKRPRARPASSRPANEDSLPTTAQAIATSVVPKARPVNFANLVDRAQRNTENIPASASASTAGVLTRPAAEAAAAAIAPETVTPSIPTSASVARQATLENSINLRKVNLIGVYGTPSNRRALVRLSSGRYKKVKVGDRIDGGQVVAIGDAELRYQKGGRNVTLKIPNG</sequence>
<evidence type="ECO:0000313" key="4">
    <source>
        <dbReference type="Proteomes" id="UP000441586"/>
    </source>
</evidence>
<protein>
    <recommendedName>
        <fullName evidence="5">Type IV pilus biogenesis protein PilP</fullName>
    </recommendedName>
</protein>
<feature type="region of interest" description="Disordered" evidence="1">
    <location>
        <begin position="672"/>
        <end position="699"/>
    </location>
</feature>
<organism evidence="3 4">
    <name type="scientific">Parasedimentitalea maritima</name>
    <dbReference type="NCBI Taxonomy" id="2578117"/>
    <lineage>
        <taxon>Bacteria</taxon>
        <taxon>Pseudomonadati</taxon>
        <taxon>Pseudomonadota</taxon>
        <taxon>Alphaproteobacteria</taxon>
        <taxon>Rhodobacterales</taxon>
        <taxon>Paracoccaceae</taxon>
        <taxon>Parasedimentitalea</taxon>
    </lineage>
</organism>
<gene>
    <name evidence="3" type="ORF">GP644_17210</name>
</gene>
<keyword evidence="2" id="KW-1133">Transmembrane helix</keyword>